<reference evidence="1" key="1">
    <citation type="journal article" date="2018" name="Genome Biol. Evol.">
        <title>Genomics and development of Lentinus tigrinus, a white-rot wood-decaying mushroom with dimorphic fruiting bodies.</title>
        <authorList>
            <person name="Wu B."/>
            <person name="Xu Z."/>
            <person name="Knudson A."/>
            <person name="Carlson A."/>
            <person name="Chen N."/>
            <person name="Kovaka S."/>
            <person name="LaButti K."/>
            <person name="Lipzen A."/>
            <person name="Pennachio C."/>
            <person name="Riley R."/>
            <person name="Schakwitz W."/>
            <person name="Umezawa K."/>
            <person name="Ohm R.A."/>
            <person name="Grigoriev I.V."/>
            <person name="Nagy L.G."/>
            <person name="Gibbons J."/>
            <person name="Hibbett D."/>
        </authorList>
    </citation>
    <scope>NUCLEOTIDE SEQUENCE [LARGE SCALE GENOMIC DNA]</scope>
    <source>
        <strain evidence="1">ALCF2SS1-6</strain>
    </source>
</reference>
<evidence type="ECO:0000313" key="1">
    <source>
        <dbReference type="EMBL" id="RPD56736.1"/>
    </source>
</evidence>
<dbReference type="Proteomes" id="UP000313359">
    <property type="component" value="Unassembled WGS sequence"/>
</dbReference>
<protein>
    <submittedName>
        <fullName evidence="1">Uncharacterized protein</fullName>
    </submittedName>
</protein>
<keyword evidence="2" id="KW-1185">Reference proteome</keyword>
<accession>A0A5C2S047</accession>
<dbReference type="STRING" id="1328759.A0A5C2S047"/>
<dbReference type="OrthoDB" id="2758552at2759"/>
<dbReference type="EMBL" id="ML122286">
    <property type="protein sequence ID" value="RPD56736.1"/>
    <property type="molecule type" value="Genomic_DNA"/>
</dbReference>
<evidence type="ECO:0000313" key="2">
    <source>
        <dbReference type="Proteomes" id="UP000313359"/>
    </source>
</evidence>
<gene>
    <name evidence="1" type="ORF">L227DRAFT_578661</name>
</gene>
<name>A0A5C2S047_9APHY</name>
<dbReference type="AlphaFoldDB" id="A0A5C2S047"/>
<proteinExistence type="predicted"/>
<sequence>MSALDHTPRNAPSIPELLRGVGSNLEGEALTSSSSSRKEQLSRAEANNLDILSRLRSAINTCAPIHSLPAEIITTILHHVMADTIPRICLPISYLNSDFLRRQHYLKRLVLVCRAWRDLVFNSSLIWSHILGGSPTMIDLSIQRSRSAPLSFYLVETYARSFCMSDRIQEHCDRLRGLHIDRREFVLPCGRVVSPWTEFKAPRLECFTCIGKEPWKHPLESRVEMQQLFIDHVSSLKALALVDHGHWLPSNLFPRLTHLYLSPTLYGFTPLLVPWLDGLLEVLSNAPLVKILHIRLPNPELEPPASPSSRRSVNLLQLRVFTLQSRSPPLAWYILSHLSIPTDTLVRFHWRSVMLPNNDRPTMHTLSPYTTLVVSVMSVHITDVLLTNACINAGLWVQQLAQKPELAWQSFLSNLHTTCPLTSVECMRLYADGSDVIPIAGISFTSGRLRTRKMKTLGPSSRAFAMLSRGMSLPSVRRCACSVSKHTSAARTSGGRSRS</sequence>
<organism evidence="1 2">
    <name type="scientific">Lentinus tigrinus ALCF2SS1-6</name>
    <dbReference type="NCBI Taxonomy" id="1328759"/>
    <lineage>
        <taxon>Eukaryota</taxon>
        <taxon>Fungi</taxon>
        <taxon>Dikarya</taxon>
        <taxon>Basidiomycota</taxon>
        <taxon>Agaricomycotina</taxon>
        <taxon>Agaricomycetes</taxon>
        <taxon>Polyporales</taxon>
        <taxon>Polyporaceae</taxon>
        <taxon>Lentinus</taxon>
    </lineage>
</organism>